<dbReference type="Pfam" id="PF14223">
    <property type="entry name" value="Retrotran_gag_2"/>
    <property type="match status" value="1"/>
</dbReference>
<comment type="caution">
    <text evidence="2">The sequence shown here is derived from an EMBL/GenBank/DDBJ whole genome shotgun (WGS) entry which is preliminary data.</text>
</comment>
<proteinExistence type="predicted"/>
<evidence type="ECO:0000256" key="1">
    <source>
        <dbReference type="SAM" id="MobiDB-lite"/>
    </source>
</evidence>
<dbReference type="EMBL" id="JAACNO010002739">
    <property type="protein sequence ID" value="KAF4131478.1"/>
    <property type="molecule type" value="Genomic_DNA"/>
</dbReference>
<protein>
    <submittedName>
        <fullName evidence="2">Gag-polypeptide of LTR copia-type</fullName>
    </submittedName>
</protein>
<evidence type="ECO:0000313" key="3">
    <source>
        <dbReference type="Proteomes" id="UP000704712"/>
    </source>
</evidence>
<feature type="region of interest" description="Disordered" evidence="1">
    <location>
        <begin position="1"/>
        <end position="21"/>
    </location>
</feature>
<dbReference type="AlphaFoldDB" id="A0A8S9TZX2"/>
<name>A0A8S9TZX2_PHYIN</name>
<organism evidence="2 3">
    <name type="scientific">Phytophthora infestans</name>
    <name type="common">Potato late blight agent</name>
    <name type="synonym">Botrytis infestans</name>
    <dbReference type="NCBI Taxonomy" id="4787"/>
    <lineage>
        <taxon>Eukaryota</taxon>
        <taxon>Sar</taxon>
        <taxon>Stramenopiles</taxon>
        <taxon>Oomycota</taxon>
        <taxon>Peronosporomycetes</taxon>
        <taxon>Peronosporales</taxon>
        <taxon>Peronosporaceae</taxon>
        <taxon>Phytophthora</taxon>
    </lineage>
</organism>
<gene>
    <name evidence="2" type="ORF">GN958_ATG19422</name>
</gene>
<evidence type="ECO:0000313" key="2">
    <source>
        <dbReference type="EMBL" id="KAF4131478.1"/>
    </source>
</evidence>
<accession>A0A8S9TZX2</accession>
<reference evidence="2" key="1">
    <citation type="submission" date="2020-03" db="EMBL/GenBank/DDBJ databases">
        <title>Hybrid Assembly of Korean Phytophthora infestans isolates.</title>
        <authorList>
            <person name="Prokchorchik M."/>
            <person name="Lee Y."/>
            <person name="Seo J."/>
            <person name="Cho J.-H."/>
            <person name="Park Y.-E."/>
            <person name="Jang D.-C."/>
            <person name="Im J.-S."/>
            <person name="Choi J.-G."/>
            <person name="Park H.-J."/>
            <person name="Lee G.-B."/>
            <person name="Lee Y.-G."/>
            <person name="Hong S.-Y."/>
            <person name="Cho K."/>
            <person name="Sohn K.H."/>
        </authorList>
    </citation>
    <scope>NUCLEOTIDE SEQUENCE</scope>
    <source>
        <strain evidence="2">KR_2_A2</strain>
    </source>
</reference>
<dbReference type="Proteomes" id="UP000704712">
    <property type="component" value="Unassembled WGS sequence"/>
</dbReference>
<sequence>MSSNTSGMMSTSGGTSTGADTSSTMVITSVLSTMTQAQSAVTSVGHPVVAQGMKLGLTGAHLGQPGLQQPVVSGIPRARPLGSSKPPKFDDSFEVYQMRRKLYLEQRDSWQVVTGEAIRPESDPVLHRHFDDRNRLVMETIIRGVKGPDAQKVCIFGTAKEMWDTLIAEKTQRDFSYTVYLKHTLCTHAYTPVQKIAGYIQEMNALHQRLQHMGPSFMVDVSAIADGRLCSSSCENVTQFDFAYRQGTPPSLQQVKNALLARDPIRWRRTLP</sequence>